<dbReference type="KEGG" id="cpi:Cpin_2657"/>
<evidence type="ECO:0000256" key="1">
    <source>
        <dbReference type="SAM" id="Phobius"/>
    </source>
</evidence>
<dbReference type="InterPro" id="IPR010559">
    <property type="entry name" value="Sig_transdc_His_kin_internal"/>
</dbReference>
<evidence type="ECO:0000313" key="4">
    <source>
        <dbReference type="EMBL" id="ACU60139.1"/>
    </source>
</evidence>
<sequence>MRTANLLFILAFFIGLSSANAQASNTIRLSAIRISGSGLLSSRIEKLPDQRLVRVYTAGGFITIDPDQTAGSPLPPHYYDAYYTNSKNKSRDSFSAGKGTPLYLKVGQEYTVDIRNQQTDSLIISYLIKRVQLIPDIMLYRKQRGHVLSTRISHNNPVKIQLQPGEKIAVGLAGIPEIDSTEIEYTLVNLKTRKTTYVVSNTGAGPFDFDSNTEYQLWFRYSIQQENMGSCYLSVQGYWYQSPVVYIALTLLLIAICLLTIIKGFKRKLRTSKAKQDKLEDAAIKLQSLLNPHFTFNALSTIQGLMNTGRIDEANLYLQEFSSLLRKALSKSQQVLNTLDQELDMMRLYIGLEALRFNFSWQIEVAETLHPTDIEIPTLLLQPLIENAVHHGMAGTGDKGRLHIICKEGDKKDTLVIIISDNGTWKQTSAEPGYGLRLTEARIQTANKLFHRTQSISLTFNKQSGTAAVLIFHNWINQ</sequence>
<name>A0A979GTJ7_CHIPD</name>
<evidence type="ECO:0000313" key="5">
    <source>
        <dbReference type="Proteomes" id="UP000002215"/>
    </source>
</evidence>
<dbReference type="InterPro" id="IPR036890">
    <property type="entry name" value="HATPase_C_sf"/>
</dbReference>
<dbReference type="Pfam" id="PF06580">
    <property type="entry name" value="His_kinase"/>
    <property type="match status" value="1"/>
</dbReference>
<dbReference type="AlphaFoldDB" id="A0A979GTJ7"/>
<dbReference type="InterPro" id="IPR050640">
    <property type="entry name" value="Bact_2-comp_sensor_kinase"/>
</dbReference>
<evidence type="ECO:0000259" key="3">
    <source>
        <dbReference type="Pfam" id="PF06580"/>
    </source>
</evidence>
<organism evidence="4 5">
    <name type="scientific">Chitinophaga pinensis (strain ATCC 43595 / DSM 2588 / LMG 13176 / NBRC 15968 / NCIMB 11800 / UQM 2034)</name>
    <dbReference type="NCBI Taxonomy" id="485918"/>
    <lineage>
        <taxon>Bacteria</taxon>
        <taxon>Pseudomonadati</taxon>
        <taxon>Bacteroidota</taxon>
        <taxon>Chitinophagia</taxon>
        <taxon>Chitinophagales</taxon>
        <taxon>Chitinophagaceae</taxon>
        <taxon>Chitinophaga</taxon>
    </lineage>
</organism>
<feature type="signal peptide" evidence="2">
    <location>
        <begin position="1"/>
        <end position="23"/>
    </location>
</feature>
<evidence type="ECO:0000256" key="2">
    <source>
        <dbReference type="SAM" id="SignalP"/>
    </source>
</evidence>
<dbReference type="GO" id="GO:0000155">
    <property type="term" value="F:phosphorelay sensor kinase activity"/>
    <property type="evidence" value="ECO:0007669"/>
    <property type="project" value="InterPro"/>
</dbReference>
<keyword evidence="4" id="KW-0808">Transferase</keyword>
<feature type="transmembrane region" description="Helical" evidence="1">
    <location>
        <begin position="244"/>
        <end position="265"/>
    </location>
</feature>
<feature type="domain" description="Signal transduction histidine kinase internal region" evidence="3">
    <location>
        <begin position="286"/>
        <end position="358"/>
    </location>
</feature>
<keyword evidence="1" id="KW-1133">Transmembrane helix</keyword>
<dbReference type="OrthoDB" id="9809670at2"/>
<dbReference type="PANTHER" id="PTHR34220:SF7">
    <property type="entry name" value="SENSOR HISTIDINE KINASE YPDA"/>
    <property type="match status" value="1"/>
</dbReference>
<keyword evidence="1" id="KW-0812">Transmembrane</keyword>
<dbReference type="Proteomes" id="UP000002215">
    <property type="component" value="Chromosome"/>
</dbReference>
<reference evidence="5" key="1">
    <citation type="submission" date="2009-08" db="EMBL/GenBank/DDBJ databases">
        <title>The complete genome of Chitinophaga pinensis DSM 2588.</title>
        <authorList>
            <consortium name="US DOE Joint Genome Institute (JGI-PGF)"/>
            <person name="Lucas S."/>
            <person name="Copeland A."/>
            <person name="Lapidus A."/>
            <person name="Glavina del Rio T."/>
            <person name="Dalin E."/>
            <person name="Tice H."/>
            <person name="Bruce D."/>
            <person name="Goodwin L."/>
            <person name="Pitluck S."/>
            <person name="Kyrpides N."/>
            <person name="Mavromatis K."/>
            <person name="Ivanova N."/>
            <person name="Mikhailova N."/>
            <person name="Sims D."/>
            <person name="Meinche L."/>
            <person name="Brettin T."/>
            <person name="Detter J.C."/>
            <person name="Han C."/>
            <person name="Larimer F."/>
            <person name="Land M."/>
            <person name="Hauser L."/>
            <person name="Markowitz V."/>
            <person name="Cheng J.-F."/>
            <person name="Hugenholtz P."/>
            <person name="Woyke T."/>
            <person name="Wu D."/>
            <person name="Spring S."/>
            <person name="Klenk H.-P."/>
            <person name="Eisen J.A."/>
        </authorList>
    </citation>
    <scope>NUCLEOTIDE SEQUENCE [LARGE SCALE GENOMIC DNA]</scope>
    <source>
        <strain evidence="5">ATCC 43595 / DSM 2588 / LMG 13176 / NBRC 15968 / NCIMB 11800 / UQM 2034</strain>
    </source>
</reference>
<dbReference type="PANTHER" id="PTHR34220">
    <property type="entry name" value="SENSOR HISTIDINE KINASE YPDA"/>
    <property type="match status" value="1"/>
</dbReference>
<keyword evidence="1" id="KW-0472">Membrane</keyword>
<gene>
    <name evidence="4" type="ordered locus">Cpin_2657</name>
</gene>
<proteinExistence type="predicted"/>
<dbReference type="RefSeq" id="WP_012790315.1">
    <property type="nucleotide sequence ID" value="NC_013132.1"/>
</dbReference>
<accession>A0A979GTJ7</accession>
<protein>
    <submittedName>
        <fullName evidence="4">Signal transduction histidine kinase, LytS</fullName>
    </submittedName>
</protein>
<reference evidence="4 5" key="2">
    <citation type="journal article" date="2010" name="Stand. Genomic Sci.">
        <title>Complete genome sequence of Chitinophaga pinensis type strain (UQM 2034).</title>
        <authorList>
            <person name="Glavina Del Rio T."/>
            <person name="Abt B."/>
            <person name="Spring S."/>
            <person name="Lapidus A."/>
            <person name="Nolan M."/>
            <person name="Tice H."/>
            <person name="Copeland A."/>
            <person name="Cheng J.F."/>
            <person name="Chen F."/>
            <person name="Bruce D."/>
            <person name="Goodwin L."/>
            <person name="Pitluck S."/>
            <person name="Ivanova N."/>
            <person name="Mavromatis K."/>
            <person name="Mikhailova N."/>
            <person name="Pati A."/>
            <person name="Chen A."/>
            <person name="Palaniappan K."/>
            <person name="Land M."/>
            <person name="Hauser L."/>
            <person name="Chang Y.J."/>
            <person name="Jeffries C.D."/>
            <person name="Chain P."/>
            <person name="Saunders E."/>
            <person name="Detter J.C."/>
            <person name="Brettin T."/>
            <person name="Rohde M."/>
            <person name="Goker M."/>
            <person name="Bristow J."/>
            <person name="Eisen J.A."/>
            <person name="Markowitz V."/>
            <person name="Hugenholtz P."/>
            <person name="Kyrpides N.C."/>
            <person name="Klenk H.P."/>
            <person name="Lucas S."/>
        </authorList>
    </citation>
    <scope>NUCLEOTIDE SEQUENCE [LARGE SCALE GENOMIC DNA]</scope>
    <source>
        <strain evidence="5">ATCC 43595 / DSM 2588 / LMG 13176 / NBRC 15968 / NCIMB 11800 / UQM 2034</strain>
    </source>
</reference>
<keyword evidence="2" id="KW-0732">Signal</keyword>
<dbReference type="Gene3D" id="3.30.565.10">
    <property type="entry name" value="Histidine kinase-like ATPase, C-terminal domain"/>
    <property type="match status" value="1"/>
</dbReference>
<keyword evidence="4" id="KW-0418">Kinase</keyword>
<dbReference type="SUPFAM" id="SSF55874">
    <property type="entry name" value="ATPase domain of HSP90 chaperone/DNA topoisomerase II/histidine kinase"/>
    <property type="match status" value="1"/>
</dbReference>
<dbReference type="EMBL" id="CP001699">
    <property type="protein sequence ID" value="ACU60139.1"/>
    <property type="molecule type" value="Genomic_DNA"/>
</dbReference>
<feature type="chain" id="PRO_5038021849" evidence="2">
    <location>
        <begin position="24"/>
        <end position="478"/>
    </location>
</feature>
<dbReference type="GO" id="GO:0016020">
    <property type="term" value="C:membrane"/>
    <property type="evidence" value="ECO:0007669"/>
    <property type="project" value="InterPro"/>
</dbReference>